<comment type="caution">
    <text evidence="2">The sequence shown here is derived from an EMBL/GenBank/DDBJ whole genome shotgun (WGS) entry which is preliminary data.</text>
</comment>
<dbReference type="RefSeq" id="WP_133616320.1">
    <property type="nucleotide sequence ID" value="NZ_SNYA01000003.1"/>
</dbReference>
<feature type="transmembrane region" description="Helical" evidence="1">
    <location>
        <begin position="29"/>
        <end position="50"/>
    </location>
</feature>
<reference evidence="2 3" key="1">
    <citation type="submission" date="2019-03" db="EMBL/GenBank/DDBJ databases">
        <title>Genomic analyses of the natural microbiome of Caenorhabditis elegans.</title>
        <authorList>
            <person name="Samuel B."/>
        </authorList>
    </citation>
    <scope>NUCLEOTIDE SEQUENCE [LARGE SCALE GENOMIC DNA]</scope>
    <source>
        <strain evidence="2 3">JUb18</strain>
    </source>
</reference>
<feature type="transmembrane region" description="Helical" evidence="1">
    <location>
        <begin position="56"/>
        <end position="73"/>
    </location>
</feature>
<dbReference type="EMBL" id="SNYA01000003">
    <property type="protein sequence ID" value="TDP93213.1"/>
    <property type="molecule type" value="Genomic_DNA"/>
</dbReference>
<dbReference type="Proteomes" id="UP000295601">
    <property type="component" value="Unassembled WGS sequence"/>
</dbReference>
<feature type="transmembrane region" description="Helical" evidence="1">
    <location>
        <begin position="170"/>
        <end position="190"/>
    </location>
</feature>
<feature type="transmembrane region" description="Helical" evidence="1">
    <location>
        <begin position="205"/>
        <end position="226"/>
    </location>
</feature>
<keyword evidence="1" id="KW-0812">Transmembrane</keyword>
<keyword evidence="1" id="KW-0472">Membrane</keyword>
<feature type="transmembrane region" description="Helical" evidence="1">
    <location>
        <begin position="85"/>
        <end position="103"/>
    </location>
</feature>
<sequence>MTGTTGGTGVSAAMGVGGRLTTGDRSKRGFWILISVLAASGVAIALIVALGLFDSITYSLTWRVFVADLYLIASLAAQHTWLRRAVWIGAGVTFVLGIVNAAWDYTPFSKWADGRTSITAGDPSTGWSPWFGFEDRLEGAGHFVVGGLVLLGFISFAYRWISASQMLRTIYYVTFAVAGSVLVLGVLLILDSPWWLDLGSAWSQLQMGLIILALTGAAIVIIAGVTQRNAARAAARSLQGAGITAGTVVQNPRTPQSQQAVSDNHASPHIAALPEHETLARLTEPQLRELVRKHVDEYLNERGI</sequence>
<protein>
    <submittedName>
        <fullName evidence="2">Uncharacterized protein</fullName>
    </submittedName>
</protein>
<evidence type="ECO:0000313" key="3">
    <source>
        <dbReference type="Proteomes" id="UP000295601"/>
    </source>
</evidence>
<proteinExistence type="predicted"/>
<feature type="transmembrane region" description="Helical" evidence="1">
    <location>
        <begin position="139"/>
        <end position="158"/>
    </location>
</feature>
<keyword evidence="1" id="KW-1133">Transmembrane helix</keyword>
<accession>A0A4R6S1T5</accession>
<gene>
    <name evidence="2" type="ORF">EDF62_1189</name>
</gene>
<keyword evidence="3" id="KW-1185">Reference proteome</keyword>
<dbReference type="OrthoDB" id="4991473at2"/>
<dbReference type="AlphaFoldDB" id="A0A4R6S1T5"/>
<evidence type="ECO:0000313" key="2">
    <source>
        <dbReference type="EMBL" id="TDP93213.1"/>
    </source>
</evidence>
<name>A0A4R6S1T5_9MICO</name>
<evidence type="ECO:0000256" key="1">
    <source>
        <dbReference type="SAM" id="Phobius"/>
    </source>
</evidence>
<organism evidence="2 3">
    <name type="scientific">Leucobacter luti</name>
    <dbReference type="NCBI Taxonomy" id="340320"/>
    <lineage>
        <taxon>Bacteria</taxon>
        <taxon>Bacillati</taxon>
        <taxon>Actinomycetota</taxon>
        <taxon>Actinomycetes</taxon>
        <taxon>Micrococcales</taxon>
        <taxon>Microbacteriaceae</taxon>
        <taxon>Leucobacter</taxon>
    </lineage>
</organism>